<evidence type="ECO:0000313" key="1">
    <source>
        <dbReference type="EMBL" id="PWJ56104.1"/>
    </source>
</evidence>
<protein>
    <submittedName>
        <fullName evidence="1">Uncharacterized protein</fullName>
    </submittedName>
</protein>
<accession>A0A316AGP5</accession>
<reference evidence="1 2" key="1">
    <citation type="submission" date="2018-03" db="EMBL/GenBank/DDBJ databases">
        <title>Genomic Encyclopedia of Archaeal and Bacterial Type Strains, Phase II (KMG-II): from individual species to whole genera.</title>
        <authorList>
            <person name="Goeker M."/>
        </authorList>
    </citation>
    <scope>NUCLEOTIDE SEQUENCE [LARGE SCALE GENOMIC DNA]</scope>
    <source>
        <strain evidence="1 2">DSM 44889</strain>
    </source>
</reference>
<dbReference type="OrthoDB" id="5196190at2"/>
<gene>
    <name evidence="1" type="ORF">BXY45_10179</name>
</gene>
<dbReference type="EMBL" id="QGDQ01000001">
    <property type="protein sequence ID" value="PWJ56104.1"/>
    <property type="molecule type" value="Genomic_DNA"/>
</dbReference>
<comment type="caution">
    <text evidence="1">The sequence shown here is derived from an EMBL/GenBank/DDBJ whole genome shotgun (WGS) entry which is preliminary data.</text>
</comment>
<dbReference type="Proteomes" id="UP000245469">
    <property type="component" value="Unassembled WGS sequence"/>
</dbReference>
<sequence>MTDSPHERAERELGRVLTRLAALGPSRLSRAAEGLSPAELVRPVLQELADAAATVEGRPARVVPVLEDRALGDQLAVLGRDLLVACRGSGDDAPLADAAARLEALRRAL</sequence>
<dbReference type="AlphaFoldDB" id="A0A316AGP5"/>
<name>A0A316AGP5_9ACTN</name>
<proteinExistence type="predicted"/>
<dbReference type="RefSeq" id="WP_109772326.1">
    <property type="nucleotide sequence ID" value="NZ_QGDQ01000001.1"/>
</dbReference>
<organism evidence="1 2">
    <name type="scientific">Quadrisphaera granulorum</name>
    <dbReference type="NCBI Taxonomy" id="317664"/>
    <lineage>
        <taxon>Bacteria</taxon>
        <taxon>Bacillati</taxon>
        <taxon>Actinomycetota</taxon>
        <taxon>Actinomycetes</taxon>
        <taxon>Kineosporiales</taxon>
        <taxon>Kineosporiaceae</taxon>
        <taxon>Quadrisphaera</taxon>
    </lineage>
</organism>
<evidence type="ECO:0000313" key="2">
    <source>
        <dbReference type="Proteomes" id="UP000245469"/>
    </source>
</evidence>
<keyword evidence="2" id="KW-1185">Reference proteome</keyword>